<reference evidence="3 4" key="1">
    <citation type="journal article" date="2019" name="Nat. Ecol. Evol.">
        <title>Megaphylogeny resolves global patterns of mushroom evolution.</title>
        <authorList>
            <person name="Varga T."/>
            <person name="Krizsan K."/>
            <person name="Foldi C."/>
            <person name="Dima B."/>
            <person name="Sanchez-Garcia M."/>
            <person name="Sanchez-Ramirez S."/>
            <person name="Szollosi G.J."/>
            <person name="Szarkandi J.G."/>
            <person name="Papp V."/>
            <person name="Albert L."/>
            <person name="Andreopoulos W."/>
            <person name="Angelini C."/>
            <person name="Antonin V."/>
            <person name="Barry K.W."/>
            <person name="Bougher N.L."/>
            <person name="Buchanan P."/>
            <person name="Buyck B."/>
            <person name="Bense V."/>
            <person name="Catcheside P."/>
            <person name="Chovatia M."/>
            <person name="Cooper J."/>
            <person name="Damon W."/>
            <person name="Desjardin D."/>
            <person name="Finy P."/>
            <person name="Geml J."/>
            <person name="Haridas S."/>
            <person name="Hughes K."/>
            <person name="Justo A."/>
            <person name="Karasinski D."/>
            <person name="Kautmanova I."/>
            <person name="Kiss B."/>
            <person name="Kocsube S."/>
            <person name="Kotiranta H."/>
            <person name="LaButti K.M."/>
            <person name="Lechner B.E."/>
            <person name="Liimatainen K."/>
            <person name="Lipzen A."/>
            <person name="Lukacs Z."/>
            <person name="Mihaltcheva S."/>
            <person name="Morgado L.N."/>
            <person name="Niskanen T."/>
            <person name="Noordeloos M.E."/>
            <person name="Ohm R.A."/>
            <person name="Ortiz-Santana B."/>
            <person name="Ovrebo C."/>
            <person name="Racz N."/>
            <person name="Riley R."/>
            <person name="Savchenko A."/>
            <person name="Shiryaev A."/>
            <person name="Soop K."/>
            <person name="Spirin V."/>
            <person name="Szebenyi C."/>
            <person name="Tomsovsky M."/>
            <person name="Tulloss R.E."/>
            <person name="Uehling J."/>
            <person name="Grigoriev I.V."/>
            <person name="Vagvolgyi C."/>
            <person name="Papp T."/>
            <person name="Martin F.M."/>
            <person name="Miettinen O."/>
            <person name="Hibbett D.S."/>
            <person name="Nagy L.G."/>
        </authorList>
    </citation>
    <scope>NUCLEOTIDE SEQUENCE [LARGE SCALE GENOMIC DNA]</scope>
    <source>
        <strain evidence="3 4">FP101781</strain>
    </source>
</reference>
<dbReference type="Proteomes" id="UP000298030">
    <property type="component" value="Unassembled WGS sequence"/>
</dbReference>
<keyword evidence="2" id="KW-0732">Signal</keyword>
<evidence type="ECO:0000313" key="4">
    <source>
        <dbReference type="Proteomes" id="UP000298030"/>
    </source>
</evidence>
<evidence type="ECO:0000256" key="2">
    <source>
        <dbReference type="SAM" id="SignalP"/>
    </source>
</evidence>
<proteinExistence type="predicted"/>
<name>A0A4Y7TDC7_COPMI</name>
<dbReference type="OrthoDB" id="3234968at2759"/>
<feature type="region of interest" description="Disordered" evidence="1">
    <location>
        <begin position="162"/>
        <end position="188"/>
    </location>
</feature>
<dbReference type="STRING" id="71717.A0A4Y7TDC7"/>
<accession>A0A4Y7TDC7</accession>
<evidence type="ECO:0000313" key="3">
    <source>
        <dbReference type="EMBL" id="TEB32175.1"/>
    </source>
</evidence>
<gene>
    <name evidence="3" type="ORF">FA13DRAFT_1773931</name>
</gene>
<dbReference type="EMBL" id="QPFP01000016">
    <property type="protein sequence ID" value="TEB32175.1"/>
    <property type="molecule type" value="Genomic_DNA"/>
</dbReference>
<feature type="chain" id="PRO_5021306615" evidence="2">
    <location>
        <begin position="30"/>
        <end position="212"/>
    </location>
</feature>
<comment type="caution">
    <text evidence="3">The sequence shown here is derived from an EMBL/GenBank/DDBJ whole genome shotgun (WGS) entry which is preliminary data.</text>
</comment>
<keyword evidence="4" id="KW-1185">Reference proteome</keyword>
<feature type="signal peptide" evidence="2">
    <location>
        <begin position="1"/>
        <end position="29"/>
    </location>
</feature>
<organism evidence="3 4">
    <name type="scientific">Coprinellus micaceus</name>
    <name type="common">Glistening ink-cap mushroom</name>
    <name type="synonym">Coprinus micaceus</name>
    <dbReference type="NCBI Taxonomy" id="71717"/>
    <lineage>
        <taxon>Eukaryota</taxon>
        <taxon>Fungi</taxon>
        <taxon>Dikarya</taxon>
        <taxon>Basidiomycota</taxon>
        <taxon>Agaricomycotina</taxon>
        <taxon>Agaricomycetes</taxon>
        <taxon>Agaricomycetidae</taxon>
        <taxon>Agaricales</taxon>
        <taxon>Agaricineae</taxon>
        <taxon>Psathyrellaceae</taxon>
        <taxon>Coprinellus</taxon>
    </lineage>
</organism>
<sequence>MTLSTLLRALLQLRFSLFLLLSSSLRVWALTNVTVDRNSPAVSYSPMDPGLWREGWPGVRISGDGRAKAALGFTGVAIYYQGWLWSQPTTFFAQVDDRLPITLDLTDRTDGQPANNTTAVPRAAVTILIAQNLTEAAHQVVLSKGDGQREVIVGSFIYSTDNPPATPSSSSTTAPASSSSSKNSSSSGAPNLKVLLPSILGGVAFTLLAMTG</sequence>
<evidence type="ECO:0000256" key="1">
    <source>
        <dbReference type="SAM" id="MobiDB-lite"/>
    </source>
</evidence>
<dbReference type="AlphaFoldDB" id="A0A4Y7TDC7"/>
<protein>
    <submittedName>
        <fullName evidence="3">Uncharacterized protein</fullName>
    </submittedName>
</protein>